<accession>A0AAI8MYU1</accession>
<name>A0AAI8MYU1_9BACI</name>
<sequence>MHKKGMATDPRRHLKVKIRLKLNACVLEYPKDKLNSYAAIAKMNKQASVNLNERSKHLNWA</sequence>
<evidence type="ECO:0000313" key="2">
    <source>
        <dbReference type="Proteomes" id="UP000234366"/>
    </source>
</evidence>
<dbReference type="EMBL" id="CP025001">
    <property type="protein sequence ID" value="AUJ75777.1"/>
    <property type="molecule type" value="Genomic_DNA"/>
</dbReference>
<proteinExistence type="predicted"/>
<protein>
    <submittedName>
        <fullName evidence="1">Uncharacterized protein</fullName>
    </submittedName>
</protein>
<gene>
    <name evidence="1" type="ORF">CWD84_02520</name>
</gene>
<dbReference type="Proteomes" id="UP000234366">
    <property type="component" value="Chromosome"/>
</dbReference>
<dbReference type="AlphaFoldDB" id="A0AAI8MYU1"/>
<organism evidence="1 2">
    <name type="scientific">Bacillus siamensis</name>
    <dbReference type="NCBI Taxonomy" id="659243"/>
    <lineage>
        <taxon>Bacteria</taxon>
        <taxon>Bacillati</taxon>
        <taxon>Bacillota</taxon>
        <taxon>Bacilli</taxon>
        <taxon>Bacillales</taxon>
        <taxon>Bacillaceae</taxon>
        <taxon>Bacillus</taxon>
        <taxon>Bacillus amyloliquefaciens group</taxon>
    </lineage>
</organism>
<evidence type="ECO:0000313" key="1">
    <source>
        <dbReference type="EMBL" id="AUJ75777.1"/>
    </source>
</evidence>
<keyword evidence="2" id="KW-1185">Reference proteome</keyword>
<reference evidence="1 2" key="1">
    <citation type="submission" date="2017-11" db="EMBL/GenBank/DDBJ databases">
        <title>Genome sequence and genome mining of multiple bioactive secondary metabolites from a deep sea-derived Bacillus siamensis SCSIO 05746.</title>
        <authorList>
            <person name="Pan H.-Q."/>
            <person name="Ju J.-H."/>
        </authorList>
    </citation>
    <scope>NUCLEOTIDE SEQUENCE [LARGE SCALE GENOMIC DNA]</scope>
    <source>
        <strain evidence="1 2">SCSIO 05746</strain>
    </source>
</reference>
<dbReference type="KEGG" id="bsia:CWD84_02520"/>